<sequence>MSLANEPNSYLLTLVEYFYKTRKRCLKMVTAALGRNKEHFYRDGTIVIKRPLPVLRD</sequence>
<dbReference type="RefSeq" id="WP_248955643.1">
    <property type="nucleotide sequence ID" value="NZ_JAKIKU010000004.1"/>
</dbReference>
<gene>
    <name evidence="1" type="ORF">L2737_10170</name>
</gene>
<evidence type="ECO:0000313" key="1">
    <source>
        <dbReference type="EMBL" id="MCL1045689.1"/>
    </source>
</evidence>
<proteinExistence type="predicted"/>
<accession>A0ABT0KPX4</accession>
<protein>
    <submittedName>
        <fullName evidence="1">Uncharacterized protein</fullName>
    </submittedName>
</protein>
<dbReference type="EMBL" id="JAKIKU010000004">
    <property type="protein sequence ID" value="MCL1045689.1"/>
    <property type="molecule type" value="Genomic_DNA"/>
</dbReference>
<name>A0ABT0KPX4_9GAMM</name>
<comment type="caution">
    <text evidence="1">The sequence shown here is derived from an EMBL/GenBank/DDBJ whole genome shotgun (WGS) entry which is preliminary data.</text>
</comment>
<keyword evidence="2" id="KW-1185">Reference proteome</keyword>
<reference evidence="1 2" key="1">
    <citation type="submission" date="2022-01" db="EMBL/GenBank/DDBJ databases">
        <title>Whole genome-based taxonomy of the Shewanellaceae.</title>
        <authorList>
            <person name="Martin-Rodriguez A.J."/>
        </authorList>
    </citation>
    <scope>NUCLEOTIDE SEQUENCE [LARGE SCALE GENOMIC DNA]</scope>
    <source>
        <strain evidence="1 2">DSM 24955</strain>
    </source>
</reference>
<organism evidence="1 2">
    <name type="scientific">Shewanella electrodiphila</name>
    <dbReference type="NCBI Taxonomy" id="934143"/>
    <lineage>
        <taxon>Bacteria</taxon>
        <taxon>Pseudomonadati</taxon>
        <taxon>Pseudomonadota</taxon>
        <taxon>Gammaproteobacteria</taxon>
        <taxon>Alteromonadales</taxon>
        <taxon>Shewanellaceae</taxon>
        <taxon>Shewanella</taxon>
    </lineage>
</organism>
<evidence type="ECO:0000313" key="2">
    <source>
        <dbReference type="Proteomes" id="UP001202134"/>
    </source>
</evidence>
<dbReference type="Proteomes" id="UP001202134">
    <property type="component" value="Unassembled WGS sequence"/>
</dbReference>